<protein>
    <submittedName>
        <fullName evidence="1">NmrA-like family protein</fullName>
    </submittedName>
</protein>
<dbReference type="AlphaFoldDB" id="A0A146G118"/>
<gene>
    <name evidence="1" type="ORF">RIB2604_04100180</name>
</gene>
<accession>A0A146G118</accession>
<reference evidence="1 2" key="1">
    <citation type="journal article" date="2016" name="DNA Res.">
        <title>Genome sequence of Aspergillus luchuensis NBRC 4314.</title>
        <authorList>
            <person name="Yamada O."/>
            <person name="Machida M."/>
            <person name="Hosoyama A."/>
            <person name="Goto M."/>
            <person name="Takahashi T."/>
            <person name="Futagami T."/>
            <person name="Yamagata Y."/>
            <person name="Takeuchi M."/>
            <person name="Kobayashi T."/>
            <person name="Koike H."/>
            <person name="Abe K."/>
            <person name="Asai K."/>
            <person name="Arita M."/>
            <person name="Fujita N."/>
            <person name="Fukuda K."/>
            <person name="Higa K."/>
            <person name="Horikawa H."/>
            <person name="Ishikawa T."/>
            <person name="Jinno K."/>
            <person name="Kato Y."/>
            <person name="Kirimura K."/>
            <person name="Mizutani O."/>
            <person name="Nakasone K."/>
            <person name="Sano M."/>
            <person name="Shiraishi Y."/>
            <person name="Tsukahara M."/>
            <person name="Gomi K."/>
        </authorList>
    </citation>
    <scope>NUCLEOTIDE SEQUENCE [LARGE SCALE GENOMIC DNA]</scope>
    <source>
        <strain evidence="1 2">RIB 2604</strain>
    </source>
</reference>
<sequence length="60" mass="6750">MSLMVMKIVLRGGSKRWIALLSMLEPIRDQLLASYDIGILDHVGRLANEDKKLRRGSGKV</sequence>
<evidence type="ECO:0000313" key="1">
    <source>
        <dbReference type="EMBL" id="GAT31207.1"/>
    </source>
</evidence>
<comment type="caution">
    <text evidence="1">The sequence shown here is derived from an EMBL/GenBank/DDBJ whole genome shotgun (WGS) entry which is preliminary data.</text>
</comment>
<dbReference type="EMBL" id="BCWF01000040">
    <property type="protein sequence ID" value="GAT31207.1"/>
    <property type="molecule type" value="Genomic_DNA"/>
</dbReference>
<name>A0A146G118_ASPKA</name>
<reference evidence="2" key="2">
    <citation type="submission" date="2016-02" db="EMBL/GenBank/DDBJ databases">
        <title>Genome sequencing of Aspergillus luchuensis NBRC 4314.</title>
        <authorList>
            <person name="Yamada O."/>
        </authorList>
    </citation>
    <scope>NUCLEOTIDE SEQUENCE [LARGE SCALE GENOMIC DNA]</scope>
    <source>
        <strain evidence="2">RIB 2604</strain>
    </source>
</reference>
<proteinExistence type="predicted"/>
<evidence type="ECO:0000313" key="2">
    <source>
        <dbReference type="Proteomes" id="UP000075230"/>
    </source>
</evidence>
<dbReference type="Proteomes" id="UP000075230">
    <property type="component" value="Unassembled WGS sequence"/>
</dbReference>
<organism evidence="1 2">
    <name type="scientific">Aspergillus kawachii</name>
    <name type="common">White koji mold</name>
    <name type="synonym">Aspergillus awamori var. kawachi</name>
    <dbReference type="NCBI Taxonomy" id="1069201"/>
    <lineage>
        <taxon>Eukaryota</taxon>
        <taxon>Fungi</taxon>
        <taxon>Dikarya</taxon>
        <taxon>Ascomycota</taxon>
        <taxon>Pezizomycotina</taxon>
        <taxon>Eurotiomycetes</taxon>
        <taxon>Eurotiomycetidae</taxon>
        <taxon>Eurotiales</taxon>
        <taxon>Aspergillaceae</taxon>
        <taxon>Aspergillus</taxon>
        <taxon>Aspergillus subgen. Circumdati</taxon>
    </lineage>
</organism>